<dbReference type="AlphaFoldDB" id="A0A2G9S766"/>
<dbReference type="Gene3D" id="2.40.10.10">
    <property type="entry name" value="Trypsin-like serine proteases"/>
    <property type="match status" value="2"/>
</dbReference>
<dbReference type="GO" id="GO:0006508">
    <property type="term" value="P:proteolysis"/>
    <property type="evidence" value="ECO:0007669"/>
    <property type="project" value="UniProtKB-KW"/>
</dbReference>
<dbReference type="InterPro" id="IPR043504">
    <property type="entry name" value="Peptidase_S1_PA_chymotrypsin"/>
</dbReference>
<accession>A0A2G9S766</accession>
<evidence type="ECO:0000256" key="3">
    <source>
        <dbReference type="ARBA" id="ARBA00022825"/>
    </source>
</evidence>
<dbReference type="PROSITE" id="PS00134">
    <property type="entry name" value="TRYPSIN_HIS"/>
    <property type="match status" value="1"/>
</dbReference>
<name>A0A2G9S766_AQUCT</name>
<keyword evidence="4" id="KW-1015">Disulfide bond</keyword>
<protein>
    <recommendedName>
        <fullName evidence="5">Peptidase S1 domain-containing protein</fullName>
    </recommendedName>
</protein>
<keyword evidence="1" id="KW-0645">Protease</keyword>
<dbReference type="OrthoDB" id="5918597at2759"/>
<dbReference type="InterPro" id="IPR018114">
    <property type="entry name" value="TRYPSIN_HIS"/>
</dbReference>
<dbReference type="PROSITE" id="PS50240">
    <property type="entry name" value="TRYPSIN_DOM"/>
    <property type="match status" value="1"/>
</dbReference>
<dbReference type="SUPFAM" id="SSF50494">
    <property type="entry name" value="Trypsin-like serine proteases"/>
    <property type="match status" value="1"/>
</dbReference>
<dbReference type="Pfam" id="PF00089">
    <property type="entry name" value="Trypsin"/>
    <property type="match status" value="1"/>
</dbReference>
<dbReference type="Proteomes" id="UP000228934">
    <property type="component" value="Unassembled WGS sequence"/>
</dbReference>
<dbReference type="FunFam" id="2.40.10.10:FF:000181">
    <property type="entry name" value="Chymotrypsinogen A"/>
    <property type="match status" value="1"/>
</dbReference>
<evidence type="ECO:0000313" key="7">
    <source>
        <dbReference type="Proteomes" id="UP000228934"/>
    </source>
</evidence>
<feature type="non-terminal residue" evidence="6">
    <location>
        <position position="1"/>
    </location>
</feature>
<dbReference type="GO" id="GO:0004252">
    <property type="term" value="F:serine-type endopeptidase activity"/>
    <property type="evidence" value="ECO:0007669"/>
    <property type="project" value="InterPro"/>
</dbReference>
<reference evidence="7" key="1">
    <citation type="journal article" date="2017" name="Nat. Commun.">
        <title>The North American bullfrog draft genome provides insight into hormonal regulation of long noncoding RNA.</title>
        <authorList>
            <person name="Hammond S.A."/>
            <person name="Warren R.L."/>
            <person name="Vandervalk B.P."/>
            <person name="Kucuk E."/>
            <person name="Khan H."/>
            <person name="Gibb E.A."/>
            <person name="Pandoh P."/>
            <person name="Kirk H."/>
            <person name="Zhao Y."/>
            <person name="Jones M."/>
            <person name="Mungall A.J."/>
            <person name="Coope R."/>
            <person name="Pleasance S."/>
            <person name="Moore R.A."/>
            <person name="Holt R.A."/>
            <person name="Round J.M."/>
            <person name="Ohora S."/>
            <person name="Walle B.V."/>
            <person name="Veldhoen N."/>
            <person name="Helbing C.C."/>
            <person name="Birol I."/>
        </authorList>
    </citation>
    <scope>NUCLEOTIDE SEQUENCE [LARGE SCALE GENOMIC DNA]</scope>
</reference>
<dbReference type="CDD" id="cd00190">
    <property type="entry name" value="Tryp_SPc"/>
    <property type="match status" value="1"/>
</dbReference>
<feature type="non-terminal residue" evidence="6">
    <location>
        <position position="176"/>
    </location>
</feature>
<dbReference type="SMART" id="SM00020">
    <property type="entry name" value="Tryp_SPc"/>
    <property type="match status" value="1"/>
</dbReference>
<sequence>PFISGYARVVNGENAFSGSWPWQVSIQDSTGFHYCGGSIINSLWVVTAAHCGVTSSHRVVPSEFDFSSNAEPIQVKSNVRYNAPTADSDIALIKLSSPVTLNDRVSPVCLSASSDVFKEGESCVTSGWGCINGVRHTSYALVLSCCGHPAACFVCQELRQWLLCKQCLKTIYRYHR</sequence>
<dbReference type="InterPro" id="IPR001314">
    <property type="entry name" value="Peptidase_S1A"/>
</dbReference>
<evidence type="ECO:0000256" key="4">
    <source>
        <dbReference type="ARBA" id="ARBA00023157"/>
    </source>
</evidence>
<dbReference type="InterPro" id="IPR009003">
    <property type="entry name" value="Peptidase_S1_PA"/>
</dbReference>
<dbReference type="PANTHER" id="PTHR24252:SF7">
    <property type="entry name" value="HYALIN"/>
    <property type="match status" value="1"/>
</dbReference>
<keyword evidence="3" id="KW-0720">Serine protease</keyword>
<evidence type="ECO:0000256" key="1">
    <source>
        <dbReference type="ARBA" id="ARBA00022670"/>
    </source>
</evidence>
<dbReference type="PANTHER" id="PTHR24252">
    <property type="entry name" value="ACROSIN-RELATED"/>
    <property type="match status" value="1"/>
</dbReference>
<dbReference type="InterPro" id="IPR001254">
    <property type="entry name" value="Trypsin_dom"/>
</dbReference>
<evidence type="ECO:0000313" key="6">
    <source>
        <dbReference type="EMBL" id="PIO35915.1"/>
    </source>
</evidence>
<gene>
    <name evidence="6" type="ORF">AB205_0201120</name>
</gene>
<organism evidence="6 7">
    <name type="scientific">Aquarana catesbeiana</name>
    <name type="common">American bullfrog</name>
    <name type="synonym">Rana catesbeiana</name>
    <dbReference type="NCBI Taxonomy" id="8400"/>
    <lineage>
        <taxon>Eukaryota</taxon>
        <taxon>Metazoa</taxon>
        <taxon>Chordata</taxon>
        <taxon>Craniata</taxon>
        <taxon>Vertebrata</taxon>
        <taxon>Euteleostomi</taxon>
        <taxon>Amphibia</taxon>
        <taxon>Batrachia</taxon>
        <taxon>Anura</taxon>
        <taxon>Neobatrachia</taxon>
        <taxon>Ranoidea</taxon>
        <taxon>Ranidae</taxon>
        <taxon>Aquarana</taxon>
    </lineage>
</organism>
<feature type="domain" description="Peptidase S1" evidence="5">
    <location>
        <begin position="9"/>
        <end position="129"/>
    </location>
</feature>
<dbReference type="PRINTS" id="PR00722">
    <property type="entry name" value="CHYMOTRYPSIN"/>
</dbReference>
<keyword evidence="2" id="KW-0378">Hydrolase</keyword>
<evidence type="ECO:0000259" key="5">
    <source>
        <dbReference type="PROSITE" id="PS50240"/>
    </source>
</evidence>
<proteinExistence type="predicted"/>
<evidence type="ECO:0000256" key="2">
    <source>
        <dbReference type="ARBA" id="ARBA00022801"/>
    </source>
</evidence>
<dbReference type="EMBL" id="KV926019">
    <property type="protein sequence ID" value="PIO35915.1"/>
    <property type="molecule type" value="Genomic_DNA"/>
</dbReference>
<keyword evidence="7" id="KW-1185">Reference proteome</keyword>